<dbReference type="GO" id="GO:0005829">
    <property type="term" value="C:cytosol"/>
    <property type="evidence" value="ECO:0007669"/>
    <property type="project" value="TreeGrafter"/>
</dbReference>
<dbReference type="GO" id="GO:0030136">
    <property type="term" value="C:clathrin-coated vesicle"/>
    <property type="evidence" value="ECO:0007669"/>
    <property type="project" value="UniProtKB-SubCell"/>
</dbReference>
<dbReference type="OrthoDB" id="206724at2759"/>
<dbReference type="OMA" id="HQGERIT"/>
<dbReference type="GO" id="GO:0032456">
    <property type="term" value="P:endocytic recycling"/>
    <property type="evidence" value="ECO:0007669"/>
    <property type="project" value="TreeGrafter"/>
</dbReference>
<dbReference type="PROSITE" id="PS50211">
    <property type="entry name" value="DENN"/>
    <property type="match status" value="1"/>
</dbReference>
<dbReference type="SMART" id="SM00799">
    <property type="entry name" value="DENN"/>
    <property type="match status" value="1"/>
</dbReference>
<dbReference type="AlphaFoldDB" id="A0A7M7MDF3"/>
<feature type="domain" description="UDENN" evidence="4">
    <location>
        <begin position="28"/>
        <end position="396"/>
    </location>
</feature>
<dbReference type="KEGG" id="vde:111253286"/>
<organism evidence="5 6">
    <name type="scientific">Varroa destructor</name>
    <name type="common">Honeybee mite</name>
    <dbReference type="NCBI Taxonomy" id="109461"/>
    <lineage>
        <taxon>Eukaryota</taxon>
        <taxon>Metazoa</taxon>
        <taxon>Ecdysozoa</taxon>
        <taxon>Arthropoda</taxon>
        <taxon>Chelicerata</taxon>
        <taxon>Arachnida</taxon>
        <taxon>Acari</taxon>
        <taxon>Parasitiformes</taxon>
        <taxon>Mesostigmata</taxon>
        <taxon>Gamasina</taxon>
        <taxon>Dermanyssoidea</taxon>
        <taxon>Varroidae</taxon>
        <taxon>Varroa</taxon>
    </lineage>
</organism>
<dbReference type="FunFam" id="3.40.50.11500:FF:000004">
    <property type="entry name" value="DENN domain-containing protein 2C isoform X1"/>
    <property type="match status" value="1"/>
</dbReference>
<dbReference type="InterPro" id="IPR005112">
    <property type="entry name" value="dDENN_dom"/>
</dbReference>
<sequence>MRVFWNSSKNSASTFIDFFYRSDPERLYTVFAEVVLPTQNNEQPWVLRTFPHDFNNQQVLKMVAQSAVPVSAEQIGSICQGMVTHFSFVLTALDSRWSFGFVRHTPNLPTCLVLVSDLPWHETFYRLLNHISDLTAHREDFLIEDFLDNLYSCNVPQPGFQLVVNYNRSRSAWSHICCNHTIPPSIPEDRNLTEYYNACDHHIMVQLFTAMLHERRIVIVSRRLNRLSSCVQAANLLIYPMQWQHLFIPVLPLAVVDTLNAPMPYLIGVPSSTWERVRQSELGDVVVYHADQNKFSNPFRDSLPSEIEAGLKRKLKNQDAQLGDGFAQAFMHVLVILIGDYRSGFRQNPRTGKLDFDKERFLQAQPSSLRPFLEGMLQLQIFAEFVENRMRRVNEPISDRFEIETAILNKNSHKFKYKEWLQQKPASAVRSAYKQVKQTGNLVKDKSRKAVKDIQTRMNSGAHNGHHMGQISGPHDKLRRHSASGPPPLQRMHTSPNIRLTQPIERVVPPERPTPPRRPTSPPPAVPVVNDLICLDDSPKKHISGLPNGNSVLDGFEDSFVPLNGHTSGANGQQPNGASAQNEVAKGAVHMRGSTSARTAGGRSTIPPLSNSTFHTSASDNVLISKFYSDFDSRPSPVSPVKVQELIANFSGLQMNLKNPVGADPAAGELLNGRDAASSLPVLQPPPRKMDLKRHPHPSRPPRAHVLHLLNEDTMEGGVAPPSALSEWTAPQKVAPTNPFSHHL</sequence>
<dbReference type="Pfam" id="PF03455">
    <property type="entry name" value="dDENN"/>
    <property type="match status" value="1"/>
</dbReference>
<dbReference type="Pfam" id="PF02141">
    <property type="entry name" value="DENN"/>
    <property type="match status" value="1"/>
</dbReference>
<feature type="region of interest" description="Disordered" evidence="3">
    <location>
        <begin position="592"/>
        <end position="612"/>
    </location>
</feature>
<dbReference type="InterPro" id="IPR001194">
    <property type="entry name" value="cDENN_dom"/>
</dbReference>
<dbReference type="InterPro" id="IPR005113">
    <property type="entry name" value="uDENN_dom"/>
</dbReference>
<dbReference type="PANTHER" id="PTHR13196:SF14">
    <property type="entry name" value="UDENN DOMAIN-CONTAINING PROTEIN"/>
    <property type="match status" value="1"/>
</dbReference>
<dbReference type="RefSeq" id="XP_022668202.1">
    <property type="nucleotide sequence ID" value="XM_022812467.1"/>
</dbReference>
<accession>A0A7M7MDF3</accession>
<dbReference type="Proteomes" id="UP000594260">
    <property type="component" value="Unplaced"/>
</dbReference>
<evidence type="ECO:0000256" key="3">
    <source>
        <dbReference type="SAM" id="MobiDB-lite"/>
    </source>
</evidence>
<evidence type="ECO:0000313" key="6">
    <source>
        <dbReference type="Proteomes" id="UP000594260"/>
    </source>
</evidence>
<dbReference type="SMART" id="SM00801">
    <property type="entry name" value="dDENN"/>
    <property type="match status" value="1"/>
</dbReference>
<dbReference type="Gene3D" id="6.10.140.1000">
    <property type="match status" value="1"/>
</dbReference>
<feature type="compositionally biased region" description="Pro residues" evidence="3">
    <location>
        <begin position="510"/>
        <end position="526"/>
    </location>
</feature>
<dbReference type="EnsemblMetazoa" id="XM_022812472">
    <property type="protein sequence ID" value="XP_022668207"/>
    <property type="gene ID" value="LOC111253286"/>
</dbReference>
<keyword evidence="2" id="KW-0968">Cytoplasmic vesicle</keyword>
<keyword evidence="6" id="KW-1185">Reference proteome</keyword>
<feature type="region of interest" description="Disordered" evidence="3">
    <location>
        <begin position="458"/>
        <end position="527"/>
    </location>
</feature>
<dbReference type="GO" id="GO:0005085">
    <property type="term" value="F:guanyl-nucleotide exchange factor activity"/>
    <property type="evidence" value="ECO:0007669"/>
    <property type="project" value="InterPro"/>
</dbReference>
<evidence type="ECO:0000313" key="5">
    <source>
        <dbReference type="EnsemblMetazoa" id="XP_022668207"/>
    </source>
</evidence>
<dbReference type="InterPro" id="IPR043153">
    <property type="entry name" value="DENN_C"/>
</dbReference>
<dbReference type="InterPro" id="IPR037516">
    <property type="entry name" value="Tripartite_DENN"/>
</dbReference>
<protein>
    <recommendedName>
        <fullName evidence="4">UDENN domain-containing protein</fullName>
    </recommendedName>
</protein>
<feature type="region of interest" description="Disordered" evidence="3">
    <location>
        <begin position="715"/>
        <end position="744"/>
    </location>
</feature>
<dbReference type="GO" id="GO:0006897">
    <property type="term" value="P:endocytosis"/>
    <property type="evidence" value="ECO:0007669"/>
    <property type="project" value="TreeGrafter"/>
</dbReference>
<comment type="subcellular location">
    <subcellularLocation>
        <location evidence="1">Cytoplasmic vesicle</location>
        <location evidence="1">Clathrin-coated vesicle</location>
    </subcellularLocation>
</comment>
<dbReference type="GeneID" id="111253286"/>
<dbReference type="InterPro" id="IPR040032">
    <property type="entry name" value="DENND1A/B/C"/>
</dbReference>
<evidence type="ECO:0000256" key="2">
    <source>
        <dbReference type="ARBA" id="ARBA00023329"/>
    </source>
</evidence>
<dbReference type="PANTHER" id="PTHR13196">
    <property type="entry name" value="DENN DOMAIN-CONTAINING"/>
    <property type="match status" value="1"/>
</dbReference>
<dbReference type="FunFam" id="3.30.450.200:FF:000003">
    <property type="entry name" value="DENN domain containing 1A"/>
    <property type="match status" value="1"/>
</dbReference>
<reference evidence="5" key="1">
    <citation type="submission" date="2021-01" db="UniProtKB">
        <authorList>
            <consortium name="EnsemblMetazoa"/>
        </authorList>
    </citation>
    <scope>IDENTIFICATION</scope>
</reference>
<dbReference type="Gene3D" id="3.40.50.11500">
    <property type="match status" value="1"/>
</dbReference>
<dbReference type="Gene3D" id="3.30.450.200">
    <property type="match status" value="1"/>
</dbReference>
<feature type="compositionally biased region" description="Basic residues" evidence="3">
    <location>
        <begin position="691"/>
        <end position="700"/>
    </location>
</feature>
<feature type="region of interest" description="Disordered" evidence="3">
    <location>
        <begin position="677"/>
        <end position="700"/>
    </location>
</feature>
<dbReference type="SMART" id="SM00800">
    <property type="entry name" value="uDENN"/>
    <property type="match status" value="1"/>
</dbReference>
<evidence type="ECO:0000256" key="1">
    <source>
        <dbReference type="ARBA" id="ARBA00004132"/>
    </source>
</evidence>
<dbReference type="InParanoid" id="A0A7M7MDF3"/>
<evidence type="ECO:0000259" key="4">
    <source>
        <dbReference type="PROSITE" id="PS50211"/>
    </source>
</evidence>
<proteinExistence type="predicted"/>
<name>A0A7M7MDF3_VARDE</name>
<dbReference type="RefSeq" id="XP_022668207.1">
    <property type="nucleotide sequence ID" value="XM_022812472.1"/>
</dbReference>
<dbReference type="GO" id="GO:1901981">
    <property type="term" value="F:phosphatidylinositol phosphate binding"/>
    <property type="evidence" value="ECO:0007669"/>
    <property type="project" value="TreeGrafter"/>
</dbReference>
<dbReference type="EnsemblMetazoa" id="XM_022812467">
    <property type="protein sequence ID" value="XP_022668202"/>
    <property type="gene ID" value="LOC111253286"/>
</dbReference>